<keyword evidence="5 8" id="KW-1133">Transmembrane helix</keyword>
<dbReference type="PANTHER" id="PTHR48022:SF77">
    <property type="entry name" value="MAJOR FACILITATOR SUPERFAMILY (MFS) PROFILE DOMAIN-CONTAINING PROTEIN"/>
    <property type="match status" value="1"/>
</dbReference>
<dbReference type="OrthoDB" id="6612291at2759"/>
<evidence type="ECO:0000256" key="3">
    <source>
        <dbReference type="ARBA" id="ARBA00022448"/>
    </source>
</evidence>
<feature type="transmembrane region" description="Helical" evidence="8">
    <location>
        <begin position="173"/>
        <end position="192"/>
    </location>
</feature>
<proteinExistence type="inferred from homology"/>
<evidence type="ECO:0000256" key="4">
    <source>
        <dbReference type="ARBA" id="ARBA00022692"/>
    </source>
</evidence>
<feature type="transmembrane region" description="Helical" evidence="8">
    <location>
        <begin position="316"/>
        <end position="343"/>
    </location>
</feature>
<dbReference type="GO" id="GO:0005351">
    <property type="term" value="F:carbohydrate:proton symporter activity"/>
    <property type="evidence" value="ECO:0007669"/>
    <property type="project" value="TreeGrafter"/>
</dbReference>
<evidence type="ECO:0000256" key="2">
    <source>
        <dbReference type="ARBA" id="ARBA00010992"/>
    </source>
</evidence>
<dbReference type="PRINTS" id="PR00171">
    <property type="entry name" value="SUGRTRNSPORT"/>
</dbReference>
<organism evidence="10 11">
    <name type="scientific">Coleophoma crateriformis</name>
    <dbReference type="NCBI Taxonomy" id="565419"/>
    <lineage>
        <taxon>Eukaryota</taxon>
        <taxon>Fungi</taxon>
        <taxon>Dikarya</taxon>
        <taxon>Ascomycota</taxon>
        <taxon>Pezizomycotina</taxon>
        <taxon>Leotiomycetes</taxon>
        <taxon>Helotiales</taxon>
        <taxon>Dermateaceae</taxon>
        <taxon>Coleophoma</taxon>
    </lineage>
</organism>
<feature type="transmembrane region" description="Helical" evidence="8">
    <location>
        <begin position="458"/>
        <end position="477"/>
    </location>
</feature>
<comment type="caution">
    <text evidence="10">The sequence shown here is derived from an EMBL/GenBank/DDBJ whole genome shotgun (WGS) entry which is preliminary data.</text>
</comment>
<feature type="transmembrane region" description="Helical" evidence="8">
    <location>
        <begin position="12"/>
        <end position="30"/>
    </location>
</feature>
<dbReference type="GO" id="GO:0016020">
    <property type="term" value="C:membrane"/>
    <property type="evidence" value="ECO:0007669"/>
    <property type="project" value="UniProtKB-SubCell"/>
</dbReference>
<feature type="transmembrane region" description="Helical" evidence="8">
    <location>
        <begin position="139"/>
        <end position="161"/>
    </location>
</feature>
<evidence type="ECO:0000313" key="10">
    <source>
        <dbReference type="EMBL" id="RDW94259.1"/>
    </source>
</evidence>
<feature type="domain" description="Major facilitator superfamily (MFS) profile" evidence="9">
    <location>
        <begin position="17"/>
        <end position="481"/>
    </location>
</feature>
<keyword evidence="3 7" id="KW-0813">Transport</keyword>
<feature type="transmembrane region" description="Helical" evidence="8">
    <location>
        <begin position="114"/>
        <end position="133"/>
    </location>
</feature>
<evidence type="ECO:0000256" key="7">
    <source>
        <dbReference type="RuleBase" id="RU003346"/>
    </source>
</evidence>
<dbReference type="NCBIfam" id="TIGR00879">
    <property type="entry name" value="SP"/>
    <property type="match status" value="1"/>
</dbReference>
<evidence type="ECO:0000256" key="8">
    <source>
        <dbReference type="SAM" id="Phobius"/>
    </source>
</evidence>
<dbReference type="Pfam" id="PF00083">
    <property type="entry name" value="Sugar_tr"/>
    <property type="match status" value="1"/>
</dbReference>
<dbReference type="FunFam" id="1.20.1250.20:FF:000078">
    <property type="entry name" value="MFS maltose transporter, putative"/>
    <property type="match status" value="1"/>
</dbReference>
<evidence type="ECO:0000256" key="6">
    <source>
        <dbReference type="ARBA" id="ARBA00023136"/>
    </source>
</evidence>
<dbReference type="InterPro" id="IPR036259">
    <property type="entry name" value="MFS_trans_sf"/>
</dbReference>
<protein>
    <recommendedName>
        <fullName evidence="9">Major facilitator superfamily (MFS) profile domain-containing protein</fullName>
    </recommendedName>
</protein>
<dbReference type="InterPro" id="IPR050360">
    <property type="entry name" value="MFS_Sugar_Transporters"/>
</dbReference>
<keyword evidence="11" id="KW-1185">Reference proteome</keyword>
<evidence type="ECO:0000259" key="9">
    <source>
        <dbReference type="PROSITE" id="PS50850"/>
    </source>
</evidence>
<dbReference type="InterPro" id="IPR005828">
    <property type="entry name" value="MFS_sugar_transport-like"/>
</dbReference>
<dbReference type="Proteomes" id="UP000256328">
    <property type="component" value="Unassembled WGS sequence"/>
</dbReference>
<feature type="transmembrane region" description="Helical" evidence="8">
    <location>
        <begin position="355"/>
        <end position="372"/>
    </location>
</feature>
<keyword evidence="4 8" id="KW-0812">Transmembrane</keyword>
<feature type="transmembrane region" description="Helical" evidence="8">
    <location>
        <begin position="87"/>
        <end position="107"/>
    </location>
</feature>
<dbReference type="EMBL" id="PDLN01000001">
    <property type="protein sequence ID" value="RDW94259.1"/>
    <property type="molecule type" value="Genomic_DNA"/>
</dbReference>
<keyword evidence="6 8" id="KW-0472">Membrane</keyword>
<comment type="subcellular location">
    <subcellularLocation>
        <location evidence="1">Membrane</location>
        <topology evidence="1">Multi-pass membrane protein</topology>
    </subcellularLocation>
</comment>
<reference evidence="10 11" key="1">
    <citation type="journal article" date="2018" name="IMA Fungus">
        <title>IMA Genome-F 9: Draft genome sequence of Annulohypoxylon stygium, Aspergillus mulundensis, Berkeleyomyces basicola (syn. Thielaviopsis basicola), Ceratocystis smalleyi, two Cercospora beticola strains, Coleophoma cylindrospora, Fusarium fracticaudum, Phialophora cf. hyalina, and Morchella septimelata.</title>
        <authorList>
            <person name="Wingfield B.D."/>
            <person name="Bills G.F."/>
            <person name="Dong Y."/>
            <person name="Huang W."/>
            <person name="Nel W.J."/>
            <person name="Swalarsk-Parry B.S."/>
            <person name="Vaghefi N."/>
            <person name="Wilken P.M."/>
            <person name="An Z."/>
            <person name="de Beer Z.W."/>
            <person name="De Vos L."/>
            <person name="Chen L."/>
            <person name="Duong T.A."/>
            <person name="Gao Y."/>
            <person name="Hammerbacher A."/>
            <person name="Kikkert J.R."/>
            <person name="Li Y."/>
            <person name="Li H."/>
            <person name="Li K."/>
            <person name="Li Q."/>
            <person name="Liu X."/>
            <person name="Ma X."/>
            <person name="Naidoo K."/>
            <person name="Pethybridge S.J."/>
            <person name="Sun J."/>
            <person name="Steenkamp E.T."/>
            <person name="van der Nest M.A."/>
            <person name="van Wyk S."/>
            <person name="Wingfield M.J."/>
            <person name="Xiong C."/>
            <person name="Yue Q."/>
            <person name="Zhang X."/>
        </authorList>
    </citation>
    <scope>NUCLEOTIDE SEQUENCE [LARGE SCALE GENOMIC DNA]</scope>
    <source>
        <strain evidence="10 11">BP5796</strain>
    </source>
</reference>
<dbReference type="PROSITE" id="PS50850">
    <property type="entry name" value="MFS"/>
    <property type="match status" value="1"/>
</dbReference>
<dbReference type="InterPro" id="IPR020846">
    <property type="entry name" value="MFS_dom"/>
</dbReference>
<dbReference type="SUPFAM" id="SSF103473">
    <property type="entry name" value="MFS general substrate transporter"/>
    <property type="match status" value="1"/>
</dbReference>
<evidence type="ECO:0000313" key="11">
    <source>
        <dbReference type="Proteomes" id="UP000256328"/>
    </source>
</evidence>
<evidence type="ECO:0000256" key="1">
    <source>
        <dbReference type="ARBA" id="ARBA00004141"/>
    </source>
</evidence>
<sequence length="525" mass="57285">MSGRMMYVVSQWRAILICCCVCLGAFQFGYETSYFSGQALQFLVPKHPTSQTDVLPGVLAMEAFLKAFGDYRTSNGTWYMSSSTQSLITSIINVGELGGAITAYYVGDKLGRKGGLYVSSAAVIIGTILQTTSTGIGELIAGRIAVGYAVGLISCFVPLYIADCSPARLRGPLVSLYQFSIGVGLIIGISVANSTKNQNSTASYRIPMALQALFPLLLLPTLFLYAPESPRWLLEKKKSEEAQRSLRKIIGPKECEIQHEKATIEQSIQAQELGGKSSWKSIFSSSVERRKAYIGIVLQGLQQGSGINFINSYGVLFFFDIGISNSFLIQIGLYVIGMPGTWLMQVLVERVGRRILLIITGSIIASALIIMASCGLVEGNPAWADRLIVSMVYIYMFVFNVGWGPTVWVITSEISTGKNRGKLMSLSTASSWFSSWLVTFTFPYLFNADEGANLSSKVGYIYGGVMIASCVWVFFCLPETSGRSLEEINALFELKVPARRFKAYNLAPLTAETNTDKVLATTKGV</sequence>
<comment type="similarity">
    <text evidence="2 7">Belongs to the major facilitator superfamily. Sugar transporter (TC 2.A.1.1) family.</text>
</comment>
<evidence type="ECO:0000256" key="5">
    <source>
        <dbReference type="ARBA" id="ARBA00022989"/>
    </source>
</evidence>
<accession>A0A3D8T6U1</accession>
<gene>
    <name evidence="10" type="ORF">BP5796_00022</name>
</gene>
<feature type="transmembrane region" description="Helical" evidence="8">
    <location>
        <begin position="292"/>
        <end position="310"/>
    </location>
</feature>
<dbReference type="InterPro" id="IPR003663">
    <property type="entry name" value="Sugar/inositol_transpt"/>
</dbReference>
<feature type="transmembrane region" description="Helical" evidence="8">
    <location>
        <begin position="392"/>
        <end position="411"/>
    </location>
</feature>
<feature type="transmembrane region" description="Helical" evidence="8">
    <location>
        <begin position="204"/>
        <end position="226"/>
    </location>
</feature>
<dbReference type="Gene3D" id="1.20.1250.20">
    <property type="entry name" value="MFS general substrate transporter like domains"/>
    <property type="match status" value="1"/>
</dbReference>
<name>A0A3D8T6U1_9HELO</name>
<dbReference type="PANTHER" id="PTHR48022">
    <property type="entry name" value="PLASTIDIC GLUCOSE TRANSPORTER 4"/>
    <property type="match status" value="1"/>
</dbReference>
<dbReference type="AlphaFoldDB" id="A0A3D8T6U1"/>
<feature type="transmembrane region" description="Helical" evidence="8">
    <location>
        <begin position="423"/>
        <end position="446"/>
    </location>
</feature>